<sequence length="393" mass="43340">MTVAGCGRIELNPWDIQHLQIGYIHEGLVFPKPKLVTESLIRRALRHFPPLAGRLATTLHEDDETISFFIDCNDAGALFIHAAADGVTVSDIIMPAYVPSVVHSCFALNGLYNYKGIANPLLGIQVTDLADGIFIGCSINHVVADGTSFWHFLNSWSEISNGSINLSKSPVFQRWFPVGMEIPIPLLSHIWRSVVRNRSLDPNEETKYCIIVGARQRFRELPDGYFGNAIVGTFVTMKAKEVMEHGIGKPAWRMNRTIATMTGESFERFLVSWPTSPNFVTLSNGDALTASSSPRFNMYGNDFGWGKPIAVRSGSSNKIDGMLTLDCGAEEGINKNISGTESNVRRFGLPENARTDRVKASMENGVLVATVPKREGKRREGKKPVKKTIQAEG</sequence>
<dbReference type="SUPFAM" id="SSF49764">
    <property type="entry name" value="HSP20-like chaperones"/>
    <property type="match status" value="1"/>
</dbReference>
<dbReference type="Gene3D" id="3.30.559.10">
    <property type="entry name" value="Chloramphenicol acetyltransferase-like domain"/>
    <property type="match status" value="2"/>
</dbReference>
<dbReference type="Pfam" id="PF02458">
    <property type="entry name" value="Transferase"/>
    <property type="match status" value="2"/>
</dbReference>
<dbReference type="InterPro" id="IPR051283">
    <property type="entry name" value="Sec_Metabolite_Acyltrans"/>
</dbReference>
<keyword evidence="1" id="KW-0808">Transferase</keyword>
<dbReference type="Proteomes" id="UP001472677">
    <property type="component" value="Unassembled WGS sequence"/>
</dbReference>
<feature type="domain" description="SHSP" evidence="3">
    <location>
        <begin position="341"/>
        <end position="382"/>
    </location>
</feature>
<accession>A0ABR2FRR3</accession>
<evidence type="ECO:0000256" key="2">
    <source>
        <dbReference type="SAM" id="MobiDB-lite"/>
    </source>
</evidence>
<keyword evidence="5" id="KW-1185">Reference proteome</keyword>
<evidence type="ECO:0000313" key="4">
    <source>
        <dbReference type="EMBL" id="KAK8586945.1"/>
    </source>
</evidence>
<dbReference type="InterPro" id="IPR008978">
    <property type="entry name" value="HSP20-like_chaperone"/>
</dbReference>
<dbReference type="InterPro" id="IPR002068">
    <property type="entry name" value="A-crystallin/Hsp20_dom"/>
</dbReference>
<gene>
    <name evidence="4" type="ORF">V6N12_021464</name>
</gene>
<reference evidence="4 5" key="1">
    <citation type="journal article" date="2024" name="G3 (Bethesda)">
        <title>Genome assembly of Hibiscus sabdariffa L. provides insights into metabolisms of medicinal natural products.</title>
        <authorList>
            <person name="Kim T."/>
        </authorList>
    </citation>
    <scope>NUCLEOTIDE SEQUENCE [LARGE SCALE GENOMIC DNA]</scope>
    <source>
        <strain evidence="4">TK-2024</strain>
        <tissue evidence="4">Old leaves</tissue>
    </source>
</reference>
<dbReference type="PANTHER" id="PTHR31896:SF75">
    <property type="entry name" value="HXXXD-TYPE ACYL-TRANSFERASE FAMILY PROTEIN"/>
    <property type="match status" value="1"/>
</dbReference>
<name>A0ABR2FRR3_9ROSI</name>
<organism evidence="4 5">
    <name type="scientific">Hibiscus sabdariffa</name>
    <name type="common">roselle</name>
    <dbReference type="NCBI Taxonomy" id="183260"/>
    <lineage>
        <taxon>Eukaryota</taxon>
        <taxon>Viridiplantae</taxon>
        <taxon>Streptophyta</taxon>
        <taxon>Embryophyta</taxon>
        <taxon>Tracheophyta</taxon>
        <taxon>Spermatophyta</taxon>
        <taxon>Magnoliopsida</taxon>
        <taxon>eudicotyledons</taxon>
        <taxon>Gunneridae</taxon>
        <taxon>Pentapetalae</taxon>
        <taxon>rosids</taxon>
        <taxon>malvids</taxon>
        <taxon>Malvales</taxon>
        <taxon>Malvaceae</taxon>
        <taxon>Malvoideae</taxon>
        <taxon>Hibiscus</taxon>
    </lineage>
</organism>
<feature type="region of interest" description="Disordered" evidence="2">
    <location>
        <begin position="372"/>
        <end position="393"/>
    </location>
</feature>
<comment type="caution">
    <text evidence="4">The sequence shown here is derived from an EMBL/GenBank/DDBJ whole genome shotgun (WGS) entry which is preliminary data.</text>
</comment>
<evidence type="ECO:0000313" key="5">
    <source>
        <dbReference type="Proteomes" id="UP001472677"/>
    </source>
</evidence>
<proteinExistence type="predicted"/>
<dbReference type="Pfam" id="PF00011">
    <property type="entry name" value="HSP20"/>
    <property type="match status" value="1"/>
</dbReference>
<dbReference type="InterPro" id="IPR023213">
    <property type="entry name" value="CAT-like_dom_sf"/>
</dbReference>
<evidence type="ECO:0000259" key="3">
    <source>
        <dbReference type="Pfam" id="PF00011"/>
    </source>
</evidence>
<evidence type="ECO:0000256" key="1">
    <source>
        <dbReference type="ARBA" id="ARBA00022679"/>
    </source>
</evidence>
<protein>
    <recommendedName>
        <fullName evidence="3">SHSP domain-containing protein</fullName>
    </recommendedName>
</protein>
<dbReference type="EMBL" id="JBBPBM010000004">
    <property type="protein sequence ID" value="KAK8586945.1"/>
    <property type="molecule type" value="Genomic_DNA"/>
</dbReference>
<dbReference type="PANTHER" id="PTHR31896">
    <property type="entry name" value="FAMILY REGULATORY PROTEIN, PUTATIVE (AFU_ORTHOLOGUE AFUA_3G14730)-RELATED"/>
    <property type="match status" value="1"/>
</dbReference>